<evidence type="ECO:0000313" key="3">
    <source>
        <dbReference type="EMBL" id="NIJ55680.1"/>
    </source>
</evidence>
<sequence length="128" mass="13991">MSTAPNRSQAKKGIVNQDQNDAEFTEVQQRAHQSQLEVAKEKNRHEQAMLEQNLGFIGKFFGDGKNTPTFIALICVLFGGSMYVYCLSSSKSTTADAEFWSENASRSLNLAITALAYIFGKSAASAKS</sequence>
<protein>
    <submittedName>
        <fullName evidence="3">Uncharacterized protein</fullName>
    </submittedName>
</protein>
<dbReference type="EMBL" id="JAASQJ010000006">
    <property type="protein sequence ID" value="NIJ55680.1"/>
    <property type="molecule type" value="Genomic_DNA"/>
</dbReference>
<evidence type="ECO:0000256" key="2">
    <source>
        <dbReference type="SAM" id="Phobius"/>
    </source>
</evidence>
<feature type="region of interest" description="Disordered" evidence="1">
    <location>
        <begin position="1"/>
        <end position="36"/>
    </location>
</feature>
<gene>
    <name evidence="3" type="ORF">FHS68_004873</name>
</gene>
<keyword evidence="2" id="KW-1133">Transmembrane helix</keyword>
<dbReference type="Proteomes" id="UP001179181">
    <property type="component" value="Unassembled WGS sequence"/>
</dbReference>
<feature type="compositionally biased region" description="Polar residues" evidence="1">
    <location>
        <begin position="26"/>
        <end position="36"/>
    </location>
</feature>
<evidence type="ECO:0000256" key="1">
    <source>
        <dbReference type="SAM" id="MobiDB-lite"/>
    </source>
</evidence>
<keyword evidence="4" id="KW-1185">Reference proteome</keyword>
<dbReference type="RefSeq" id="WP_167275918.1">
    <property type="nucleotide sequence ID" value="NZ_JAASQJ010000006.1"/>
</dbReference>
<keyword evidence="2" id="KW-0472">Membrane</keyword>
<name>A0ABX0UV37_9BACT</name>
<feature type="transmembrane region" description="Helical" evidence="2">
    <location>
        <begin position="69"/>
        <end position="87"/>
    </location>
</feature>
<reference evidence="3 4" key="1">
    <citation type="submission" date="2020-03" db="EMBL/GenBank/DDBJ databases">
        <title>Genomic Encyclopedia of Type Strains, Phase IV (KMG-IV): sequencing the most valuable type-strain genomes for metagenomic binning, comparative biology and taxonomic classification.</title>
        <authorList>
            <person name="Goeker M."/>
        </authorList>
    </citation>
    <scope>NUCLEOTIDE SEQUENCE [LARGE SCALE GENOMIC DNA]</scope>
    <source>
        <strain evidence="3 4">DSM 102865</strain>
    </source>
</reference>
<accession>A0ABX0UV37</accession>
<proteinExistence type="predicted"/>
<evidence type="ECO:0000313" key="4">
    <source>
        <dbReference type="Proteomes" id="UP001179181"/>
    </source>
</evidence>
<organism evidence="3 4">
    <name type="scientific">Dyadobacter arcticus</name>
    <dbReference type="NCBI Taxonomy" id="1078754"/>
    <lineage>
        <taxon>Bacteria</taxon>
        <taxon>Pseudomonadati</taxon>
        <taxon>Bacteroidota</taxon>
        <taxon>Cytophagia</taxon>
        <taxon>Cytophagales</taxon>
        <taxon>Spirosomataceae</taxon>
        <taxon>Dyadobacter</taxon>
    </lineage>
</organism>
<comment type="caution">
    <text evidence="3">The sequence shown here is derived from an EMBL/GenBank/DDBJ whole genome shotgun (WGS) entry which is preliminary data.</text>
</comment>
<keyword evidence="2" id="KW-0812">Transmembrane</keyword>